<organism evidence="1 2">
    <name type="scientific">Glossina palpalis gambiensis</name>
    <dbReference type="NCBI Taxonomy" id="67801"/>
    <lineage>
        <taxon>Eukaryota</taxon>
        <taxon>Metazoa</taxon>
        <taxon>Ecdysozoa</taxon>
        <taxon>Arthropoda</taxon>
        <taxon>Hexapoda</taxon>
        <taxon>Insecta</taxon>
        <taxon>Pterygota</taxon>
        <taxon>Neoptera</taxon>
        <taxon>Endopterygota</taxon>
        <taxon>Diptera</taxon>
        <taxon>Brachycera</taxon>
        <taxon>Muscomorpha</taxon>
        <taxon>Hippoboscoidea</taxon>
        <taxon>Glossinidae</taxon>
        <taxon>Glossina</taxon>
    </lineage>
</organism>
<name>A0A1B0BVU7_9MUSC</name>
<dbReference type="PANTHER" id="PTHR15526:SF5">
    <property type="entry name" value="MUSKELIN"/>
    <property type="match status" value="1"/>
</dbReference>
<protein>
    <submittedName>
        <fullName evidence="1">Uncharacterized protein</fullName>
    </submittedName>
</protein>
<keyword evidence="2" id="KW-1185">Reference proteome</keyword>
<evidence type="ECO:0000313" key="1">
    <source>
        <dbReference type="EnsemblMetazoa" id="GPPI042115-PA"/>
    </source>
</evidence>
<dbReference type="InterPro" id="IPR015915">
    <property type="entry name" value="Kelch-typ_b-propeller"/>
</dbReference>
<dbReference type="InterPro" id="IPR052456">
    <property type="entry name" value="CTLH_complex_component"/>
</dbReference>
<dbReference type="STRING" id="67801.A0A1B0BVU7"/>
<reference evidence="1" key="2">
    <citation type="submission" date="2020-05" db="UniProtKB">
        <authorList>
            <consortium name="EnsemblMetazoa"/>
        </authorList>
    </citation>
    <scope>IDENTIFICATION</scope>
    <source>
        <strain evidence="1">IAEA</strain>
    </source>
</reference>
<dbReference type="Gene3D" id="2.120.10.80">
    <property type="entry name" value="Kelch-type beta propeller"/>
    <property type="match status" value="1"/>
</dbReference>
<dbReference type="GO" id="GO:0005737">
    <property type="term" value="C:cytoplasm"/>
    <property type="evidence" value="ECO:0007669"/>
    <property type="project" value="TreeGrafter"/>
</dbReference>
<dbReference type="EnsemblMetazoa" id="GPPI042115-RA">
    <property type="protein sequence ID" value="GPPI042115-PA"/>
    <property type="gene ID" value="GPPI042115"/>
</dbReference>
<proteinExistence type="predicted"/>
<dbReference type="Proteomes" id="UP000092460">
    <property type="component" value="Unassembled WGS sequence"/>
</dbReference>
<dbReference type="PANTHER" id="PTHR15526">
    <property type="entry name" value="MUSKELIN"/>
    <property type="match status" value="1"/>
</dbReference>
<dbReference type="SUPFAM" id="SSF117281">
    <property type="entry name" value="Kelch motif"/>
    <property type="match status" value="1"/>
</dbReference>
<dbReference type="EMBL" id="JXJN01021479">
    <property type="status" value="NOT_ANNOTATED_CDS"/>
    <property type="molecule type" value="Genomic_DNA"/>
</dbReference>
<accession>A0A1B0BVU7</accession>
<dbReference type="VEuPathDB" id="VectorBase:GPPI042115"/>
<reference evidence="2" key="1">
    <citation type="submission" date="2015-01" db="EMBL/GenBank/DDBJ databases">
        <authorList>
            <person name="Aksoy S."/>
            <person name="Warren W."/>
            <person name="Wilson R.K."/>
        </authorList>
    </citation>
    <scope>NUCLEOTIDE SEQUENCE [LARGE SCALE GENOMIC DNA]</scope>
    <source>
        <strain evidence="2">IAEA</strain>
    </source>
</reference>
<sequence length="197" mass="23101">MCAVEYLSRQDYKHIWRNRGGHQLVVDTEERLIYSYEGWDGFQDLSDLWVFEITANCWTQLCAHSEQMNGPAPRSCHKMIFDPVSKNIFMLGRYLDNSIRTKEYIKSDFYLYDTRAGTWLQICDDTSQRRQDLNAYSGFHKTQKFRSANDSELLQLHPVMISTFSTKFVSTSYIKLLLHHGTFNNAYKIDIVIEGNV</sequence>
<dbReference type="AlphaFoldDB" id="A0A1B0BVU7"/>
<evidence type="ECO:0000313" key="2">
    <source>
        <dbReference type="Proteomes" id="UP000092460"/>
    </source>
</evidence>